<dbReference type="AlphaFoldDB" id="A0A4R2QVC5"/>
<dbReference type="PANTHER" id="PTHR43132">
    <property type="entry name" value="ARSENICAL RESISTANCE OPERON REPRESSOR ARSR-RELATED"/>
    <property type="match status" value="1"/>
</dbReference>
<sequence>MLELRFTVEDIAHTRFALSPLWETIASVRVLQAPSQHSVNQPWAAAVGPRLRAAGLDWTLLSALVPVSGPVIPGFICPPPSSPVPDIDIELATVGGTELDRVRAELDELPVRAHVDKLAFLREDPRAGLALLTETIARYWTIAVRPYWPRMRTLLESEVHRRAHSLATSGIQGLLNDLNAAVGWDDDVLSVAHRHVSGSRSLNGRGLLLVPSVFSWPRVFSIAEAGVQPTLRYPPRGIATLWESDKVVVPDGLAAVLGGSRARLLAELDKPVATRELAERVGLTAGAVSQHLGALRQAGLIHGYRAGRRVFYSRTDAAEALLAAAS</sequence>
<dbReference type="InterPro" id="IPR001845">
    <property type="entry name" value="HTH_ArsR_DNA-bd_dom"/>
</dbReference>
<dbReference type="Pfam" id="PF12840">
    <property type="entry name" value="HTH_20"/>
    <property type="match status" value="1"/>
</dbReference>
<dbReference type="EMBL" id="SLXQ01000007">
    <property type="protein sequence ID" value="TCP50991.1"/>
    <property type="molecule type" value="Genomic_DNA"/>
</dbReference>
<name>A0A4R2QVC5_9PSEU</name>
<dbReference type="SMART" id="SM00418">
    <property type="entry name" value="HTH_ARSR"/>
    <property type="match status" value="1"/>
</dbReference>
<dbReference type="InterPro" id="IPR012318">
    <property type="entry name" value="HTH_CRP"/>
</dbReference>
<dbReference type="CDD" id="cd00090">
    <property type="entry name" value="HTH_ARSR"/>
    <property type="match status" value="1"/>
</dbReference>
<dbReference type="OrthoDB" id="3460651at2"/>
<dbReference type="Proteomes" id="UP000294911">
    <property type="component" value="Unassembled WGS sequence"/>
</dbReference>
<evidence type="ECO:0000256" key="3">
    <source>
        <dbReference type="ARBA" id="ARBA00023163"/>
    </source>
</evidence>
<comment type="caution">
    <text evidence="5">The sequence shown here is derived from an EMBL/GenBank/DDBJ whole genome shotgun (WGS) entry which is preliminary data.</text>
</comment>
<evidence type="ECO:0000313" key="6">
    <source>
        <dbReference type="Proteomes" id="UP000294911"/>
    </source>
</evidence>
<organism evidence="5 6">
    <name type="scientific">Tamaricihabitans halophyticus</name>
    <dbReference type="NCBI Taxonomy" id="1262583"/>
    <lineage>
        <taxon>Bacteria</taxon>
        <taxon>Bacillati</taxon>
        <taxon>Actinomycetota</taxon>
        <taxon>Actinomycetes</taxon>
        <taxon>Pseudonocardiales</taxon>
        <taxon>Pseudonocardiaceae</taxon>
        <taxon>Tamaricihabitans</taxon>
    </lineage>
</organism>
<keyword evidence="6" id="KW-1185">Reference proteome</keyword>
<keyword evidence="1" id="KW-0805">Transcription regulation</keyword>
<dbReference type="Pfam" id="PF19361">
    <property type="entry name" value="DUF5937"/>
    <property type="match status" value="1"/>
</dbReference>
<dbReference type="PROSITE" id="PS50987">
    <property type="entry name" value="HTH_ARSR_2"/>
    <property type="match status" value="1"/>
</dbReference>
<dbReference type="InterPro" id="IPR036390">
    <property type="entry name" value="WH_DNA-bd_sf"/>
</dbReference>
<keyword evidence="3" id="KW-0804">Transcription</keyword>
<evidence type="ECO:0000256" key="2">
    <source>
        <dbReference type="ARBA" id="ARBA00023125"/>
    </source>
</evidence>
<dbReference type="InterPro" id="IPR036388">
    <property type="entry name" value="WH-like_DNA-bd_sf"/>
</dbReference>
<dbReference type="InterPro" id="IPR045981">
    <property type="entry name" value="DUF5937"/>
</dbReference>
<dbReference type="InterPro" id="IPR051011">
    <property type="entry name" value="Metal_resp_trans_reg"/>
</dbReference>
<feature type="domain" description="HTH arsR-type" evidence="4">
    <location>
        <begin position="241"/>
        <end position="326"/>
    </location>
</feature>
<evidence type="ECO:0000259" key="4">
    <source>
        <dbReference type="PROSITE" id="PS50987"/>
    </source>
</evidence>
<dbReference type="GO" id="GO:0003677">
    <property type="term" value="F:DNA binding"/>
    <property type="evidence" value="ECO:0007669"/>
    <property type="project" value="UniProtKB-KW"/>
</dbReference>
<accession>A0A4R2QVC5</accession>
<dbReference type="RefSeq" id="WP_132878211.1">
    <property type="nucleotide sequence ID" value="NZ_SLXQ01000007.1"/>
</dbReference>
<keyword evidence="2 5" id="KW-0238">DNA-binding</keyword>
<proteinExistence type="predicted"/>
<dbReference type="GO" id="GO:0003700">
    <property type="term" value="F:DNA-binding transcription factor activity"/>
    <property type="evidence" value="ECO:0007669"/>
    <property type="project" value="InterPro"/>
</dbReference>
<reference evidence="5 6" key="1">
    <citation type="submission" date="2019-03" db="EMBL/GenBank/DDBJ databases">
        <title>Genomic Encyclopedia of Type Strains, Phase IV (KMG-IV): sequencing the most valuable type-strain genomes for metagenomic binning, comparative biology and taxonomic classification.</title>
        <authorList>
            <person name="Goeker M."/>
        </authorList>
    </citation>
    <scope>NUCLEOTIDE SEQUENCE [LARGE SCALE GENOMIC DNA]</scope>
    <source>
        <strain evidence="5 6">DSM 45765</strain>
    </source>
</reference>
<dbReference type="InterPro" id="IPR011991">
    <property type="entry name" value="ArsR-like_HTH"/>
</dbReference>
<protein>
    <submittedName>
        <fullName evidence="5">DNA-binding transcriptional ArsR family regulator</fullName>
    </submittedName>
</protein>
<gene>
    <name evidence="5" type="ORF">EV191_107255</name>
</gene>
<dbReference type="SUPFAM" id="SSF46785">
    <property type="entry name" value="Winged helix' DNA-binding domain"/>
    <property type="match status" value="1"/>
</dbReference>
<dbReference type="SMART" id="SM00419">
    <property type="entry name" value="HTH_CRP"/>
    <property type="match status" value="1"/>
</dbReference>
<evidence type="ECO:0000256" key="1">
    <source>
        <dbReference type="ARBA" id="ARBA00023015"/>
    </source>
</evidence>
<evidence type="ECO:0000313" key="5">
    <source>
        <dbReference type="EMBL" id="TCP50991.1"/>
    </source>
</evidence>
<dbReference type="Gene3D" id="1.10.10.10">
    <property type="entry name" value="Winged helix-like DNA-binding domain superfamily/Winged helix DNA-binding domain"/>
    <property type="match status" value="1"/>
</dbReference>
<dbReference type="PANTHER" id="PTHR43132:SF6">
    <property type="entry name" value="HTH-TYPE TRANSCRIPTIONAL REPRESSOR CZRA"/>
    <property type="match status" value="1"/>
</dbReference>